<dbReference type="FunFam" id="3.30.160.60:FF:002343">
    <property type="entry name" value="Zinc finger protein 33A"/>
    <property type="match status" value="1"/>
</dbReference>
<dbReference type="Bgee" id="ENSELUG00000009353">
    <property type="expression patterns" value="Expressed in ovary and 14 other cell types or tissues"/>
</dbReference>
<reference evidence="11" key="4">
    <citation type="submission" date="2025-09" db="UniProtKB">
        <authorList>
            <consortium name="Ensembl"/>
        </authorList>
    </citation>
    <scope>IDENTIFICATION</scope>
</reference>
<keyword evidence="7" id="KW-0539">Nucleus</keyword>
<evidence type="ECO:0000313" key="11">
    <source>
        <dbReference type="Ensembl" id="ENSELUP00000011325.3"/>
    </source>
</evidence>
<feature type="domain" description="C2H2-type" evidence="10">
    <location>
        <begin position="398"/>
        <end position="426"/>
    </location>
</feature>
<proteinExistence type="predicted"/>
<feature type="domain" description="C2H2-type" evidence="10">
    <location>
        <begin position="370"/>
        <end position="397"/>
    </location>
</feature>
<feature type="compositionally biased region" description="Polar residues" evidence="9">
    <location>
        <begin position="196"/>
        <end position="205"/>
    </location>
</feature>
<dbReference type="Proteomes" id="UP000265140">
    <property type="component" value="Chromosome 24"/>
</dbReference>
<evidence type="ECO:0000256" key="5">
    <source>
        <dbReference type="ARBA" id="ARBA00022833"/>
    </source>
</evidence>
<evidence type="ECO:0000256" key="1">
    <source>
        <dbReference type="ARBA" id="ARBA00004123"/>
    </source>
</evidence>
<evidence type="ECO:0000256" key="7">
    <source>
        <dbReference type="ARBA" id="ARBA00023242"/>
    </source>
</evidence>
<keyword evidence="6" id="KW-0238">DNA-binding</keyword>
<dbReference type="InParanoid" id="A0A3P8Y5N1"/>
<keyword evidence="2" id="KW-0479">Metal-binding</keyword>
<evidence type="ECO:0000256" key="8">
    <source>
        <dbReference type="PROSITE-ProRule" id="PRU00042"/>
    </source>
</evidence>
<dbReference type="Ensembl" id="ENSELUT00000000652.3">
    <property type="protein sequence ID" value="ENSELUP00000011325.3"/>
    <property type="gene ID" value="ENSELUG00000009353.3"/>
</dbReference>
<evidence type="ECO:0000256" key="3">
    <source>
        <dbReference type="ARBA" id="ARBA00022737"/>
    </source>
</evidence>
<dbReference type="Pfam" id="PF00096">
    <property type="entry name" value="zf-C2H2"/>
    <property type="match status" value="5"/>
</dbReference>
<dbReference type="GeneTree" id="ENSGT01150000286959"/>
<sequence length="429" mass="49008">MPNLKSFRVFLDDRLTAVAVEIFGAFEKMVVEYQEENDRLRRLLRITPGTKLCEIDSLQFSLAVSEEEVPPEQQPCEQEWKTILEQDDPEPTQVKEEQAEHGIGQEEEQLQGLQPNIIEFTFTPSCVKYERDQVDPLSLTPPQTETVANRESDSKAVDLTHFDAVTYIKGLDIPCDHPDNQNHAFTHNSSFNSDPLGLYSSSQLQPGPPQDPYPALQKQCSNASTSSKNTYCCRDCDETFILKADLQMHLTLAKKTVSECRFCQKRYNSACKLKAHVQLCHARKTCTCPVCGKTFNYKEDLLRHTRIHTGETFLSCGDCGKRFSHKGDLGKHIMTHTGEKRFRCGDCGKSFNRKWNLTDHIRTHTGEKPFSCGDCGKSFNQKGTLRRHIRTHTREKLLGCSVCSKRFTHKNNLLKHVQSIHKDIRLEKN</sequence>
<dbReference type="RefSeq" id="XP_010863736.2">
    <property type="nucleotide sequence ID" value="XM_010865434.3"/>
</dbReference>
<dbReference type="OMA" id="MKKPMGC"/>
<dbReference type="GO" id="GO:0000978">
    <property type="term" value="F:RNA polymerase II cis-regulatory region sequence-specific DNA binding"/>
    <property type="evidence" value="ECO:0007669"/>
    <property type="project" value="TreeGrafter"/>
</dbReference>
<dbReference type="PROSITE" id="PS50157">
    <property type="entry name" value="ZINC_FINGER_C2H2_2"/>
    <property type="match status" value="5"/>
</dbReference>
<keyword evidence="3" id="KW-0677">Repeat</keyword>
<evidence type="ECO:0000256" key="6">
    <source>
        <dbReference type="ARBA" id="ARBA00023125"/>
    </source>
</evidence>
<evidence type="ECO:0000313" key="12">
    <source>
        <dbReference type="Proteomes" id="UP000265140"/>
    </source>
</evidence>
<feature type="domain" description="C2H2-type" evidence="10">
    <location>
        <begin position="342"/>
        <end position="369"/>
    </location>
</feature>
<dbReference type="GO" id="GO:0006357">
    <property type="term" value="P:regulation of transcription by RNA polymerase II"/>
    <property type="evidence" value="ECO:0007669"/>
    <property type="project" value="TreeGrafter"/>
</dbReference>
<evidence type="ECO:0000256" key="2">
    <source>
        <dbReference type="ARBA" id="ARBA00022723"/>
    </source>
</evidence>
<reference evidence="12" key="1">
    <citation type="journal article" date="2014" name="PLoS ONE">
        <title>The genome and linkage map of the northern pike (Esox lucius): conserved synteny revealed between the salmonid sister group and the Neoteleostei.</title>
        <authorList>
            <person name="Rondeau E.B."/>
            <person name="Minkley D.R."/>
            <person name="Leong J.S."/>
            <person name="Messmer A.M."/>
            <person name="Jantzen J.R."/>
            <person name="von Schalburg K.R."/>
            <person name="Lemon C."/>
            <person name="Bird N.H."/>
            <person name="Koop B.F."/>
        </authorList>
    </citation>
    <scope>NUCLEOTIDE SEQUENCE</scope>
</reference>
<dbReference type="FunFam" id="3.30.160.60:FF:001450">
    <property type="entry name" value="zinc finger protein 774"/>
    <property type="match status" value="1"/>
</dbReference>
<dbReference type="InterPro" id="IPR036236">
    <property type="entry name" value="Znf_C2H2_sf"/>
</dbReference>
<feature type="region of interest" description="Disordered" evidence="9">
    <location>
        <begin position="196"/>
        <end position="220"/>
    </location>
</feature>
<evidence type="ECO:0000259" key="10">
    <source>
        <dbReference type="PROSITE" id="PS50157"/>
    </source>
</evidence>
<dbReference type="PROSITE" id="PS00028">
    <property type="entry name" value="ZINC_FINGER_C2H2_1"/>
    <property type="match status" value="5"/>
</dbReference>
<dbReference type="PANTHER" id="PTHR24404">
    <property type="entry name" value="ZINC FINGER PROTEIN"/>
    <property type="match status" value="1"/>
</dbReference>
<dbReference type="SUPFAM" id="SSF57667">
    <property type="entry name" value="beta-beta-alpha zinc fingers"/>
    <property type="match status" value="4"/>
</dbReference>
<dbReference type="OrthoDB" id="9688852at2759"/>
<dbReference type="AlphaFoldDB" id="A0A3P8Y5N1"/>
<reference evidence="11" key="2">
    <citation type="submission" date="2020-02" db="EMBL/GenBank/DDBJ databases">
        <title>Esox lucius (northern pike) genome, fEsoLuc1, primary haplotype.</title>
        <authorList>
            <person name="Myers G."/>
            <person name="Karagic N."/>
            <person name="Meyer A."/>
            <person name="Pippel M."/>
            <person name="Reichard M."/>
            <person name="Winkler S."/>
            <person name="Tracey A."/>
            <person name="Sims Y."/>
            <person name="Howe K."/>
            <person name="Rhie A."/>
            <person name="Formenti G."/>
            <person name="Durbin R."/>
            <person name="Fedrigo O."/>
            <person name="Jarvis E.D."/>
        </authorList>
    </citation>
    <scope>NUCLEOTIDE SEQUENCE [LARGE SCALE GENOMIC DNA]</scope>
</reference>
<feature type="domain" description="C2H2-type" evidence="10">
    <location>
        <begin position="286"/>
        <end position="313"/>
    </location>
</feature>
<feature type="domain" description="C2H2-type" evidence="10">
    <location>
        <begin position="314"/>
        <end position="341"/>
    </location>
</feature>
<dbReference type="GO" id="GO:0008270">
    <property type="term" value="F:zinc ion binding"/>
    <property type="evidence" value="ECO:0007669"/>
    <property type="project" value="UniProtKB-KW"/>
</dbReference>
<dbReference type="FunFam" id="3.30.160.60:FF:000145">
    <property type="entry name" value="Zinc finger protein 574"/>
    <property type="match status" value="1"/>
</dbReference>
<keyword evidence="4 8" id="KW-0863">Zinc-finger</keyword>
<dbReference type="FunFam" id="3.30.160.60:FF:000384">
    <property type="entry name" value="Zinc finger protein 550"/>
    <property type="match status" value="1"/>
</dbReference>
<keyword evidence="12" id="KW-1185">Reference proteome</keyword>
<organism evidence="11 12">
    <name type="scientific">Esox lucius</name>
    <name type="common">Northern pike</name>
    <dbReference type="NCBI Taxonomy" id="8010"/>
    <lineage>
        <taxon>Eukaryota</taxon>
        <taxon>Metazoa</taxon>
        <taxon>Chordata</taxon>
        <taxon>Craniata</taxon>
        <taxon>Vertebrata</taxon>
        <taxon>Euteleostomi</taxon>
        <taxon>Actinopterygii</taxon>
        <taxon>Neopterygii</taxon>
        <taxon>Teleostei</taxon>
        <taxon>Protacanthopterygii</taxon>
        <taxon>Esociformes</taxon>
        <taxon>Esocidae</taxon>
        <taxon>Esox</taxon>
    </lineage>
</organism>
<comment type="subcellular location">
    <subcellularLocation>
        <location evidence="1">Nucleus</location>
    </subcellularLocation>
</comment>
<dbReference type="GO" id="GO:0003700">
    <property type="term" value="F:DNA-binding transcription factor activity"/>
    <property type="evidence" value="ECO:0007669"/>
    <property type="project" value="TreeGrafter"/>
</dbReference>
<dbReference type="GO" id="GO:0005634">
    <property type="term" value="C:nucleus"/>
    <property type="evidence" value="ECO:0007669"/>
    <property type="project" value="UniProtKB-SubCell"/>
</dbReference>
<dbReference type="PANTHER" id="PTHR24404:SF114">
    <property type="entry name" value="KLUMPFUSS, ISOFORM B-RELATED"/>
    <property type="match status" value="1"/>
</dbReference>
<dbReference type="Gene3D" id="3.30.160.60">
    <property type="entry name" value="Classic Zinc Finger"/>
    <property type="match status" value="6"/>
</dbReference>
<dbReference type="FunCoup" id="A0A3P8Y5N1">
    <property type="interactions" value="12"/>
</dbReference>
<dbReference type="InterPro" id="IPR013087">
    <property type="entry name" value="Znf_C2H2_type"/>
</dbReference>
<evidence type="ECO:0000256" key="9">
    <source>
        <dbReference type="SAM" id="MobiDB-lite"/>
    </source>
</evidence>
<dbReference type="SMART" id="SM00355">
    <property type="entry name" value="ZnF_C2H2"/>
    <property type="match status" value="7"/>
</dbReference>
<name>A0A3P8Y5N1_ESOLU</name>
<dbReference type="GeneID" id="105006769"/>
<dbReference type="KEGG" id="els:105006769"/>
<dbReference type="InterPro" id="IPR050589">
    <property type="entry name" value="Ikaros_C2H2-ZF"/>
</dbReference>
<evidence type="ECO:0000256" key="4">
    <source>
        <dbReference type="ARBA" id="ARBA00022771"/>
    </source>
</evidence>
<accession>A0A3P8Y5N1</accession>
<reference evidence="11" key="3">
    <citation type="submission" date="2025-08" db="UniProtKB">
        <authorList>
            <consortium name="Ensembl"/>
        </authorList>
    </citation>
    <scope>IDENTIFICATION</scope>
</reference>
<keyword evidence="5" id="KW-0862">Zinc</keyword>
<protein>
    <recommendedName>
        <fullName evidence="10">C2H2-type domain-containing protein</fullName>
    </recommendedName>
</protein>